<dbReference type="InterPro" id="IPR009071">
    <property type="entry name" value="HMG_box_dom"/>
</dbReference>
<accession>A0A7S3L4H6</accession>
<dbReference type="SMART" id="SM00398">
    <property type="entry name" value="HMG"/>
    <property type="match status" value="1"/>
</dbReference>
<dbReference type="AlphaFoldDB" id="A0A7S3L4H6"/>
<dbReference type="InterPro" id="IPR036910">
    <property type="entry name" value="HMG_box_dom_sf"/>
</dbReference>
<dbReference type="GO" id="GO:0005634">
    <property type="term" value="C:nucleus"/>
    <property type="evidence" value="ECO:0007669"/>
    <property type="project" value="UniProtKB-UniRule"/>
</dbReference>
<dbReference type="SUPFAM" id="SSF47095">
    <property type="entry name" value="HMG-box"/>
    <property type="match status" value="1"/>
</dbReference>
<reference evidence="5" key="1">
    <citation type="submission" date="2021-01" db="EMBL/GenBank/DDBJ databases">
        <authorList>
            <person name="Corre E."/>
            <person name="Pelletier E."/>
            <person name="Niang G."/>
            <person name="Scheremetjew M."/>
            <person name="Finn R."/>
            <person name="Kale V."/>
            <person name="Holt S."/>
            <person name="Cochrane G."/>
            <person name="Meng A."/>
            <person name="Brown T."/>
            <person name="Cohen L."/>
        </authorList>
    </citation>
    <scope>NUCLEOTIDE SEQUENCE</scope>
    <source>
        <strain evidence="5">CCMP127</strain>
    </source>
</reference>
<feature type="region of interest" description="Disordered" evidence="3">
    <location>
        <begin position="134"/>
        <end position="191"/>
    </location>
</feature>
<keyword evidence="2" id="KW-0539">Nucleus</keyword>
<sequence>MELPPIPNNAKAGKKRGKSPGDMPRRPLSAYNLFFRDERPRIMAKFELGEAQDDFDMGTGGMAQSDQAQQPGESKKYHSELFQKVARTIARRWKALKGPERKKYEDMAKEEMKEYRHKIQEYKKKFLESTMRAARQSSTPSFPMPARLPAATETGPLPNQSFSVNQMNSAGSSPSLRMGGPSSYTGNSLGPPRVASLPAMLPPLDVSGQRNHQWYNTTAPTVSRRSTLYATLPSPASVASVYNNSSNTTTQQLPHPPFNSSSFTALSSMPFFEASNFGAFTMPSSPQSAGDRLRLLRLASLEGRGQLIHPSEVARARHDLHQQQQDLMLTERLVCEQHIRERRELLQRQQSQPSQLQMLQDIARLQRRRQPEPPQIWMGQPPPAAAAYEEEPHSPASSMSLREALRLYMQQRRR</sequence>
<gene>
    <name evidence="5" type="ORF">ACOF00016_LOCUS6206</name>
</gene>
<feature type="region of interest" description="Disordered" evidence="3">
    <location>
        <begin position="368"/>
        <end position="405"/>
    </location>
</feature>
<organism evidence="5">
    <name type="scientific">Amphora coffeiformis</name>
    <dbReference type="NCBI Taxonomy" id="265554"/>
    <lineage>
        <taxon>Eukaryota</taxon>
        <taxon>Sar</taxon>
        <taxon>Stramenopiles</taxon>
        <taxon>Ochrophyta</taxon>
        <taxon>Bacillariophyta</taxon>
        <taxon>Bacillariophyceae</taxon>
        <taxon>Bacillariophycidae</taxon>
        <taxon>Thalassiophysales</taxon>
        <taxon>Catenulaceae</taxon>
        <taxon>Amphora</taxon>
    </lineage>
</organism>
<evidence type="ECO:0000256" key="2">
    <source>
        <dbReference type="PROSITE-ProRule" id="PRU00267"/>
    </source>
</evidence>
<evidence type="ECO:0000259" key="4">
    <source>
        <dbReference type="PROSITE" id="PS50118"/>
    </source>
</evidence>
<dbReference type="PANTHER" id="PTHR48112">
    <property type="entry name" value="HIGH MOBILITY GROUP PROTEIN DSP1"/>
    <property type="match status" value="1"/>
</dbReference>
<proteinExistence type="predicted"/>
<dbReference type="PROSITE" id="PS50118">
    <property type="entry name" value="HMG_BOX_2"/>
    <property type="match status" value="1"/>
</dbReference>
<dbReference type="CDD" id="cd00084">
    <property type="entry name" value="HMG-box_SF"/>
    <property type="match status" value="1"/>
</dbReference>
<feature type="DNA-binding region" description="HMG box" evidence="2">
    <location>
        <begin position="24"/>
        <end position="123"/>
    </location>
</feature>
<feature type="domain" description="HMG box" evidence="4">
    <location>
        <begin position="24"/>
        <end position="123"/>
    </location>
</feature>
<evidence type="ECO:0000256" key="3">
    <source>
        <dbReference type="SAM" id="MobiDB-lite"/>
    </source>
</evidence>
<feature type="compositionally biased region" description="Polar residues" evidence="3">
    <location>
        <begin position="157"/>
        <end position="175"/>
    </location>
</feature>
<keyword evidence="1 2" id="KW-0238">DNA-binding</keyword>
<evidence type="ECO:0000313" key="5">
    <source>
        <dbReference type="EMBL" id="CAE0408464.1"/>
    </source>
</evidence>
<dbReference type="PANTHER" id="PTHR48112:SF22">
    <property type="entry name" value="MITOCHONDRIAL TRANSCRIPTION FACTOR A, ISOFORM B"/>
    <property type="match status" value="1"/>
</dbReference>
<protein>
    <recommendedName>
        <fullName evidence="4">HMG box domain-containing protein</fullName>
    </recommendedName>
</protein>
<dbReference type="GO" id="GO:0003677">
    <property type="term" value="F:DNA binding"/>
    <property type="evidence" value="ECO:0007669"/>
    <property type="project" value="UniProtKB-UniRule"/>
</dbReference>
<feature type="compositionally biased region" description="Polar residues" evidence="3">
    <location>
        <begin position="62"/>
        <end position="72"/>
    </location>
</feature>
<dbReference type="EMBL" id="HBIM01007288">
    <property type="protein sequence ID" value="CAE0408464.1"/>
    <property type="molecule type" value="Transcribed_RNA"/>
</dbReference>
<feature type="region of interest" description="Disordered" evidence="3">
    <location>
        <begin position="1"/>
        <end position="28"/>
    </location>
</feature>
<dbReference type="InterPro" id="IPR050342">
    <property type="entry name" value="HMGB"/>
</dbReference>
<feature type="region of interest" description="Disordered" evidence="3">
    <location>
        <begin position="53"/>
        <end position="77"/>
    </location>
</feature>
<evidence type="ECO:0000256" key="1">
    <source>
        <dbReference type="ARBA" id="ARBA00023125"/>
    </source>
</evidence>
<name>A0A7S3L4H6_9STRA</name>
<dbReference type="Gene3D" id="1.10.30.10">
    <property type="entry name" value="High mobility group box domain"/>
    <property type="match status" value="1"/>
</dbReference>